<dbReference type="InterPro" id="IPR036410">
    <property type="entry name" value="HSP_DnaJ_Cys-rich_dom_sf"/>
</dbReference>
<dbReference type="SUPFAM" id="SSF57938">
    <property type="entry name" value="DnaJ/Hsp40 cysteine-rich domain"/>
    <property type="match status" value="1"/>
</dbReference>
<dbReference type="Proteomes" id="UP000799538">
    <property type="component" value="Unassembled WGS sequence"/>
</dbReference>
<accession>A0A6A6G3A6</accession>
<organism evidence="2 3">
    <name type="scientific">Elsinoe ampelina</name>
    <dbReference type="NCBI Taxonomy" id="302913"/>
    <lineage>
        <taxon>Eukaryota</taxon>
        <taxon>Fungi</taxon>
        <taxon>Dikarya</taxon>
        <taxon>Ascomycota</taxon>
        <taxon>Pezizomycotina</taxon>
        <taxon>Dothideomycetes</taxon>
        <taxon>Dothideomycetidae</taxon>
        <taxon>Myriangiales</taxon>
        <taxon>Elsinoaceae</taxon>
        <taxon>Elsinoe</taxon>
    </lineage>
</organism>
<reference evidence="3" key="1">
    <citation type="journal article" date="2020" name="Stud. Mycol.">
        <title>101 Dothideomycetes genomes: A test case for predicting lifestyles and emergence of pathogens.</title>
        <authorList>
            <person name="Haridas S."/>
            <person name="Albert R."/>
            <person name="Binder M."/>
            <person name="Bloem J."/>
            <person name="LaButti K."/>
            <person name="Salamov A."/>
            <person name="Andreopoulos B."/>
            <person name="Baker S."/>
            <person name="Barry K."/>
            <person name="Bills G."/>
            <person name="Bluhm B."/>
            <person name="Cannon C."/>
            <person name="Castanera R."/>
            <person name="Culley D."/>
            <person name="Daum C."/>
            <person name="Ezra D."/>
            <person name="Gonzalez J."/>
            <person name="Henrissat B."/>
            <person name="Kuo A."/>
            <person name="Liang C."/>
            <person name="Lipzen A."/>
            <person name="Lutzoni F."/>
            <person name="Magnuson J."/>
            <person name="Mondo S."/>
            <person name="Nolan M."/>
            <person name="Ohm R."/>
            <person name="Pangilinan J."/>
            <person name="Park H.-J."/>
            <person name="Ramirez L."/>
            <person name="Alfaro M."/>
            <person name="Sun H."/>
            <person name="Tritt A."/>
            <person name="Yoshinaga Y."/>
            <person name="Zwiers L.-H."/>
            <person name="Turgeon B."/>
            <person name="Goodwin S."/>
            <person name="Spatafora J."/>
            <person name="Crous P."/>
            <person name="Grigoriev I."/>
        </authorList>
    </citation>
    <scope>NUCLEOTIDE SEQUENCE [LARGE SCALE GENOMIC DNA]</scope>
    <source>
        <strain evidence="3">CECT 20119</strain>
    </source>
</reference>
<keyword evidence="3" id="KW-1185">Reference proteome</keyword>
<dbReference type="OrthoDB" id="10483134at2759"/>
<evidence type="ECO:0000313" key="3">
    <source>
        <dbReference type="Proteomes" id="UP000799538"/>
    </source>
</evidence>
<evidence type="ECO:0008006" key="4">
    <source>
        <dbReference type="Google" id="ProtNLM"/>
    </source>
</evidence>
<evidence type="ECO:0000256" key="1">
    <source>
        <dbReference type="SAM" id="MobiDB-lite"/>
    </source>
</evidence>
<sequence>MSDPGKSRSSSGSSGSSSSSARSEFSLKHRQKTADPTCELCHGTGKYRKQDFRFEQRRCGPCEGTGRVRYTGRVGETRGNQGSVLRVLQRPWSTTNASLLHGHEGLCLQKLRGWENGTVVE</sequence>
<protein>
    <recommendedName>
        <fullName evidence="4">CR-type domain-containing protein</fullName>
    </recommendedName>
</protein>
<dbReference type="AlphaFoldDB" id="A0A6A6G3A6"/>
<feature type="region of interest" description="Disordered" evidence="1">
    <location>
        <begin position="1"/>
        <end position="35"/>
    </location>
</feature>
<name>A0A6A6G3A6_9PEZI</name>
<gene>
    <name evidence="2" type="ORF">BDZ85DRAFT_33224</name>
</gene>
<evidence type="ECO:0000313" key="2">
    <source>
        <dbReference type="EMBL" id="KAF2220221.1"/>
    </source>
</evidence>
<feature type="compositionally biased region" description="Low complexity" evidence="1">
    <location>
        <begin position="7"/>
        <end position="23"/>
    </location>
</feature>
<proteinExistence type="predicted"/>
<dbReference type="EMBL" id="ML992513">
    <property type="protein sequence ID" value="KAF2220221.1"/>
    <property type="molecule type" value="Genomic_DNA"/>
</dbReference>
<dbReference type="Gene3D" id="6.20.20.10">
    <property type="match status" value="1"/>
</dbReference>